<evidence type="ECO:0000256" key="5">
    <source>
        <dbReference type="ARBA" id="ARBA00022833"/>
    </source>
</evidence>
<keyword evidence="4" id="KW-0378">Hydrolase</keyword>
<comment type="cofactor">
    <cofactor evidence="1">
        <name>Zn(2+)</name>
        <dbReference type="ChEBI" id="CHEBI:29105"/>
    </cofactor>
</comment>
<dbReference type="GO" id="GO:0016787">
    <property type="term" value="F:hydrolase activity"/>
    <property type="evidence" value="ECO:0007669"/>
    <property type="project" value="UniProtKB-KW"/>
</dbReference>
<keyword evidence="5" id="KW-0862">Zinc</keyword>
<keyword evidence="3" id="KW-0479">Metal-binding</keyword>
<evidence type="ECO:0000256" key="2">
    <source>
        <dbReference type="ARBA" id="ARBA00007749"/>
    </source>
</evidence>
<gene>
    <name evidence="6" type="ORF">DD666_19765</name>
</gene>
<accession>A0A356LM77</accession>
<dbReference type="GO" id="GO:0046872">
    <property type="term" value="F:metal ion binding"/>
    <property type="evidence" value="ECO:0007669"/>
    <property type="project" value="UniProtKB-KW"/>
</dbReference>
<evidence type="ECO:0000256" key="4">
    <source>
        <dbReference type="ARBA" id="ARBA00022801"/>
    </source>
</evidence>
<comment type="caution">
    <text evidence="6">The sequence shown here is derived from an EMBL/GenBank/DDBJ whole genome shotgun (WGS) entry which is preliminary data.</text>
</comment>
<proteinExistence type="inferred from homology"/>
<reference evidence="6 7" key="1">
    <citation type="journal article" date="2018" name="Nat. Biotechnol.">
        <title>A standardized bacterial taxonomy based on genome phylogeny substantially revises the tree of life.</title>
        <authorList>
            <person name="Parks D.H."/>
            <person name="Chuvochina M."/>
            <person name="Waite D.W."/>
            <person name="Rinke C."/>
            <person name="Skarshewski A."/>
            <person name="Chaumeil P.A."/>
            <person name="Hugenholtz P."/>
        </authorList>
    </citation>
    <scope>NUCLEOTIDE SEQUENCE [LARGE SCALE GENOMIC DNA]</scope>
    <source>
        <strain evidence="6">UBA10707</strain>
    </source>
</reference>
<evidence type="ECO:0000313" key="7">
    <source>
        <dbReference type="Proteomes" id="UP000264036"/>
    </source>
</evidence>
<dbReference type="SUPFAM" id="SSF56281">
    <property type="entry name" value="Metallo-hydrolase/oxidoreductase"/>
    <property type="match status" value="1"/>
</dbReference>
<evidence type="ECO:0000256" key="3">
    <source>
        <dbReference type="ARBA" id="ARBA00022723"/>
    </source>
</evidence>
<name>A0A356LM77_9BURK</name>
<dbReference type="Gene3D" id="3.60.15.10">
    <property type="entry name" value="Ribonuclease Z/Hydroxyacylglutathione hydrolase-like"/>
    <property type="match status" value="1"/>
</dbReference>
<dbReference type="PANTHER" id="PTHR42978:SF2">
    <property type="entry name" value="102 KBASES UNSTABLE REGION: FROM 1 TO 119443"/>
    <property type="match status" value="1"/>
</dbReference>
<sequence>MISSILPGAMATVAAMHVFGRMTRLRILQTPGHTPGHQSLLVTPAGHQPVILAGDVWHSYANFKHNRVPGFTTSRKQPLASMQRLHDLARTTGKRIVIGHAPEDFAPISQNRE</sequence>
<protein>
    <submittedName>
        <fullName evidence="6">Uncharacterized protein</fullName>
    </submittedName>
</protein>
<organism evidence="6 7">
    <name type="scientific">Advenella kashmirensis</name>
    <dbReference type="NCBI Taxonomy" id="310575"/>
    <lineage>
        <taxon>Bacteria</taxon>
        <taxon>Pseudomonadati</taxon>
        <taxon>Pseudomonadota</taxon>
        <taxon>Betaproteobacteria</taxon>
        <taxon>Burkholderiales</taxon>
        <taxon>Alcaligenaceae</taxon>
    </lineage>
</organism>
<comment type="similarity">
    <text evidence="2">Belongs to the metallo-beta-lactamase superfamily.</text>
</comment>
<dbReference type="Proteomes" id="UP000264036">
    <property type="component" value="Unassembled WGS sequence"/>
</dbReference>
<dbReference type="EMBL" id="DOEK01000042">
    <property type="protein sequence ID" value="HBP31635.1"/>
    <property type="molecule type" value="Genomic_DNA"/>
</dbReference>
<dbReference type="InterPro" id="IPR051013">
    <property type="entry name" value="MBL_superfamily_lactonases"/>
</dbReference>
<dbReference type="PANTHER" id="PTHR42978">
    <property type="entry name" value="QUORUM-QUENCHING LACTONASE YTNP-RELATED-RELATED"/>
    <property type="match status" value="1"/>
</dbReference>
<evidence type="ECO:0000313" key="6">
    <source>
        <dbReference type="EMBL" id="HBP31635.1"/>
    </source>
</evidence>
<evidence type="ECO:0000256" key="1">
    <source>
        <dbReference type="ARBA" id="ARBA00001947"/>
    </source>
</evidence>
<dbReference type="InterPro" id="IPR036866">
    <property type="entry name" value="RibonucZ/Hydroxyglut_hydro"/>
</dbReference>
<dbReference type="AlphaFoldDB" id="A0A356LM77"/>